<dbReference type="Pfam" id="PF21191">
    <property type="entry name" value="CvfB_1st"/>
    <property type="match status" value="1"/>
</dbReference>
<accession>A0ABU5CT27</accession>
<protein>
    <submittedName>
        <fullName evidence="3">S1-like domain-containing RNA-binding protein</fullName>
    </submittedName>
</protein>
<sequence length="287" mass="32844">MIEAGLIYPMKVNRKIDTGYVLEKDSQEVLLHHNEVTVELNVDEEVTVFVYQDKKGNLCGTTVLPKATKNTYGWATVQKVIPNLGVFVSFETTTEVLVSKDTLPLYEHVWPQEEDHLYITLTTDKRNRLLGVPATEGVIEQIREWAPNDYLNQHVKGWVYHTSREGSAIITDEDYRGFVHHTERKDEPRLGEQIDGRVIDVKEDGTINISLRPLKQHSMLEDADIILEHLQNHGGKIPFTDRSDPEEIRATFQISKSAFKRALGKLMKEGKVKQQDGMTHLVLKDME</sequence>
<dbReference type="Pfam" id="PF13509">
    <property type="entry name" value="S1_2"/>
    <property type="match status" value="1"/>
</dbReference>
<dbReference type="Pfam" id="PF17783">
    <property type="entry name" value="WHD_CvfB"/>
    <property type="match status" value="1"/>
</dbReference>
<dbReference type="InterPro" id="IPR039566">
    <property type="entry name" value="CvfB_S1_st"/>
</dbReference>
<evidence type="ECO:0000313" key="3">
    <source>
        <dbReference type="EMBL" id="MDY0408974.1"/>
    </source>
</evidence>
<dbReference type="InterPro" id="IPR048587">
    <property type="entry name" value="CvfB_S1_3rd"/>
</dbReference>
<evidence type="ECO:0000313" key="4">
    <source>
        <dbReference type="Proteomes" id="UP001275315"/>
    </source>
</evidence>
<dbReference type="SUPFAM" id="SSF50249">
    <property type="entry name" value="Nucleic acid-binding proteins"/>
    <property type="match status" value="1"/>
</dbReference>
<dbReference type="Gene3D" id="2.40.50.140">
    <property type="entry name" value="Nucleic acid-binding proteins"/>
    <property type="match status" value="2"/>
</dbReference>
<dbReference type="PIRSF" id="PIRSF012524">
    <property type="entry name" value="YitL_S1"/>
    <property type="match status" value="1"/>
</dbReference>
<evidence type="ECO:0000259" key="2">
    <source>
        <dbReference type="PROSITE" id="PS50126"/>
    </source>
</evidence>
<dbReference type="PANTHER" id="PTHR37296:SF1">
    <property type="entry name" value="CONSERVED VIRULENCE FACTOR B"/>
    <property type="match status" value="1"/>
</dbReference>
<dbReference type="InterPro" id="IPR040764">
    <property type="entry name" value="CvfB_WH"/>
</dbReference>
<keyword evidence="4" id="KW-1185">Reference proteome</keyword>
<dbReference type="Pfam" id="PF21543">
    <property type="entry name" value="CvfB_2nd"/>
    <property type="match status" value="1"/>
</dbReference>
<gene>
    <name evidence="3" type="ORF">RWD45_10945</name>
</gene>
<comment type="caution">
    <text evidence="3">The sequence shown here is derived from an EMBL/GenBank/DDBJ whole genome shotgun (WGS) entry which is preliminary data.</text>
</comment>
<reference evidence="3 4" key="1">
    <citation type="submission" date="2023-10" db="EMBL/GenBank/DDBJ databases">
        <title>Virgibacillus soli CC-YMP-6 genome.</title>
        <authorList>
            <person name="Miliotis G."/>
            <person name="Sengupta P."/>
            <person name="Hameed A."/>
            <person name="Chuvochina M."/>
            <person name="Mcdonagh F."/>
            <person name="Simpson A.C."/>
            <person name="Singh N.K."/>
            <person name="Rekha P.D."/>
            <person name="Raman K."/>
            <person name="Hugenholtz P."/>
            <person name="Venkateswaran K."/>
        </authorList>
    </citation>
    <scope>NUCLEOTIDE SEQUENCE [LARGE SCALE GENOMIC DNA]</scope>
    <source>
        <strain evidence="3 4">CC-YMP-6</strain>
    </source>
</reference>
<feature type="domain" description="S1 motif" evidence="2">
    <location>
        <begin position="152"/>
        <end position="212"/>
    </location>
</feature>
<dbReference type="InterPro" id="IPR014464">
    <property type="entry name" value="CvfB_fam"/>
</dbReference>
<name>A0ABU5CT27_9BACI</name>
<evidence type="ECO:0000256" key="1">
    <source>
        <dbReference type="PIRNR" id="PIRNR012524"/>
    </source>
</evidence>
<comment type="similarity">
    <text evidence="1">Belongs to the CvfB family.</text>
</comment>
<organism evidence="3 4">
    <name type="scientific">Paracerasibacillus soli</name>
    <dbReference type="NCBI Taxonomy" id="480284"/>
    <lineage>
        <taxon>Bacteria</taxon>
        <taxon>Bacillati</taxon>
        <taxon>Bacillota</taxon>
        <taxon>Bacilli</taxon>
        <taxon>Bacillales</taxon>
        <taxon>Bacillaceae</taxon>
        <taxon>Paracerasibacillus</taxon>
    </lineage>
</organism>
<dbReference type="Gene3D" id="1.10.10.10">
    <property type="entry name" value="Winged helix-like DNA-binding domain superfamily/Winged helix DNA-binding domain"/>
    <property type="match status" value="1"/>
</dbReference>
<dbReference type="RefSeq" id="WP_320379672.1">
    <property type="nucleotide sequence ID" value="NZ_JAWDIQ010000001.1"/>
</dbReference>
<dbReference type="Proteomes" id="UP001275315">
    <property type="component" value="Unassembled WGS sequence"/>
</dbReference>
<dbReference type="InterPro" id="IPR048588">
    <property type="entry name" value="CvfB_S1_2nd"/>
</dbReference>
<dbReference type="InterPro" id="IPR003029">
    <property type="entry name" value="S1_domain"/>
</dbReference>
<dbReference type="EMBL" id="JAWDIQ010000001">
    <property type="protein sequence ID" value="MDY0408974.1"/>
    <property type="molecule type" value="Genomic_DNA"/>
</dbReference>
<dbReference type="InterPro" id="IPR036388">
    <property type="entry name" value="WH-like_DNA-bd_sf"/>
</dbReference>
<dbReference type="PROSITE" id="PS50126">
    <property type="entry name" value="S1"/>
    <property type="match status" value="1"/>
</dbReference>
<dbReference type="InterPro" id="IPR012340">
    <property type="entry name" value="NA-bd_OB-fold"/>
</dbReference>
<proteinExistence type="inferred from homology"/>
<dbReference type="PANTHER" id="PTHR37296">
    <property type="entry name" value="CONSERVED VIRULENCE FACTOR B"/>
    <property type="match status" value="1"/>
</dbReference>